<accession>A0A1V2ZX35</accession>
<evidence type="ECO:0000313" key="2">
    <source>
        <dbReference type="Proteomes" id="UP000189177"/>
    </source>
</evidence>
<comment type="caution">
    <text evidence="1">The sequence shown here is derived from an EMBL/GenBank/DDBJ whole genome shotgun (WGS) entry which is preliminary data.</text>
</comment>
<protein>
    <submittedName>
        <fullName evidence="1">Uncharacterized protein</fullName>
    </submittedName>
</protein>
<dbReference type="AlphaFoldDB" id="A0A1V2ZX35"/>
<proteinExistence type="predicted"/>
<dbReference type="EMBL" id="MUZR01000040">
    <property type="protein sequence ID" value="OOC09670.1"/>
    <property type="molecule type" value="Genomic_DNA"/>
</dbReference>
<evidence type="ECO:0000313" key="1">
    <source>
        <dbReference type="EMBL" id="OOC09670.1"/>
    </source>
</evidence>
<reference evidence="1 2" key="1">
    <citation type="submission" date="2017-02" db="EMBL/GenBank/DDBJ databases">
        <title>Genomic diversity within the haloalkaliphilic genus Thioalkalivibrio.</title>
        <authorList>
            <person name="Ahn A.-C."/>
            <person name="Meier-Kolthoff J."/>
            <person name="Overmars L."/>
            <person name="Richter M."/>
            <person name="Woyke T."/>
            <person name="Sorokin D.Y."/>
            <person name="Muyzer G."/>
        </authorList>
    </citation>
    <scope>NUCLEOTIDE SEQUENCE [LARGE SCALE GENOMIC DNA]</scope>
    <source>
        <strain evidence="1 2">HL17</strain>
    </source>
</reference>
<organism evidence="1 2">
    <name type="scientific">Thioalkalivibrio halophilus</name>
    <dbReference type="NCBI Taxonomy" id="252474"/>
    <lineage>
        <taxon>Bacteria</taxon>
        <taxon>Pseudomonadati</taxon>
        <taxon>Pseudomonadota</taxon>
        <taxon>Gammaproteobacteria</taxon>
        <taxon>Chromatiales</taxon>
        <taxon>Ectothiorhodospiraceae</taxon>
        <taxon>Thioalkalivibrio</taxon>
    </lineage>
</organism>
<keyword evidence="2" id="KW-1185">Reference proteome</keyword>
<dbReference type="Proteomes" id="UP000189177">
    <property type="component" value="Unassembled WGS sequence"/>
</dbReference>
<gene>
    <name evidence="1" type="ORF">B1A74_09730</name>
</gene>
<name>A0A1V2ZX35_9GAMM</name>
<sequence length="93" mass="9273">MATTPGTGPERSAVTDRVTLEGRAETPQMPQTAHGTSQVGPSIGIREASVCKTAPGSAQWACAVIAAPGSPCSISPLATDVANSAAAINRVSK</sequence>